<accession>A0A401UB86</accession>
<gene>
    <name evidence="1" type="ORF">SanaruYs_23680</name>
</gene>
<sequence>MAQDYAFQVMINKGNNEVKTGDTWQPVKTGATLKATDEIKLEPNAYLGLRHTTGKMLELKSQGTHKVADLAKNVGTGSSVMNKYTDFILSSNSAEAKKNRLSATGAVHRTRGAGDVIDLLLPENQFSRVYGDQVIINWESEKVQGPYVIELQNMFEDVLAKYETDAKFYTIDLTEPNLSDKDLNAIMVRVSSKNDPKQTSSVKMIQKLSSEDYNKVKSDLTELGPVLDETAINKYFLANFFEKNNLLVDAITAYKQAIALEPSFEAEFEEFMYRKNLKQPKQN</sequence>
<protein>
    <submittedName>
        <fullName evidence="1">Uncharacterized protein</fullName>
    </submittedName>
</protein>
<proteinExistence type="predicted"/>
<name>A0A401UB86_9BACT</name>
<dbReference type="EMBL" id="BHXQ01000004">
    <property type="protein sequence ID" value="GCC52132.1"/>
    <property type="molecule type" value="Genomic_DNA"/>
</dbReference>
<dbReference type="Proteomes" id="UP000288227">
    <property type="component" value="Unassembled WGS sequence"/>
</dbReference>
<evidence type="ECO:0000313" key="1">
    <source>
        <dbReference type="EMBL" id="GCC52132.1"/>
    </source>
</evidence>
<keyword evidence="2" id="KW-1185">Reference proteome</keyword>
<evidence type="ECO:0000313" key="2">
    <source>
        <dbReference type="Proteomes" id="UP000288227"/>
    </source>
</evidence>
<comment type="caution">
    <text evidence="1">The sequence shown here is derived from an EMBL/GenBank/DDBJ whole genome shotgun (WGS) entry which is preliminary data.</text>
</comment>
<reference evidence="1 2" key="1">
    <citation type="submission" date="2018-11" db="EMBL/GenBank/DDBJ databases">
        <title>Chryseotalea sanarue gen. nov., sp., nov., a member of the family Cytophagaceae, isolated from a brackish lake in Hamamatsu Japan.</title>
        <authorList>
            <person name="Maejima Y."/>
            <person name="Iino T."/>
            <person name="Muraguchi Y."/>
            <person name="Fukuda K."/>
            <person name="Ohkuma M."/>
            <person name="Moriuchi R."/>
            <person name="Dohra H."/>
            <person name="Kimbara K."/>
            <person name="Shintani M."/>
        </authorList>
    </citation>
    <scope>NUCLEOTIDE SEQUENCE [LARGE SCALE GENOMIC DNA]</scope>
    <source>
        <strain evidence="1 2">Ys</strain>
    </source>
</reference>
<dbReference type="AlphaFoldDB" id="A0A401UB86"/>
<organism evidence="1 2">
    <name type="scientific">Chryseotalea sanaruensis</name>
    <dbReference type="NCBI Taxonomy" id="2482724"/>
    <lineage>
        <taxon>Bacteria</taxon>
        <taxon>Pseudomonadati</taxon>
        <taxon>Bacteroidota</taxon>
        <taxon>Cytophagia</taxon>
        <taxon>Cytophagales</taxon>
        <taxon>Chryseotaleaceae</taxon>
        <taxon>Chryseotalea</taxon>
    </lineage>
</organism>